<dbReference type="EMBL" id="JAAALK010000082">
    <property type="protein sequence ID" value="KAG8086508.1"/>
    <property type="molecule type" value="Genomic_DNA"/>
</dbReference>
<protein>
    <submittedName>
        <fullName evidence="1">Uncharacterized protein</fullName>
    </submittedName>
</protein>
<keyword evidence="2" id="KW-1185">Reference proteome</keyword>
<sequence>MELWSREGVAGSLDATIHSSIQPPWPRVLAHISTTQFPSRLSSACVCAWIRAFVVALGGRSSTRLKKTIRLKA</sequence>
<proteinExistence type="predicted"/>
<organism evidence="1 2">
    <name type="scientific">Zizania palustris</name>
    <name type="common">Northern wild rice</name>
    <dbReference type="NCBI Taxonomy" id="103762"/>
    <lineage>
        <taxon>Eukaryota</taxon>
        <taxon>Viridiplantae</taxon>
        <taxon>Streptophyta</taxon>
        <taxon>Embryophyta</taxon>
        <taxon>Tracheophyta</taxon>
        <taxon>Spermatophyta</taxon>
        <taxon>Magnoliopsida</taxon>
        <taxon>Liliopsida</taxon>
        <taxon>Poales</taxon>
        <taxon>Poaceae</taxon>
        <taxon>BOP clade</taxon>
        <taxon>Oryzoideae</taxon>
        <taxon>Oryzeae</taxon>
        <taxon>Zizaniinae</taxon>
        <taxon>Zizania</taxon>
    </lineage>
</organism>
<dbReference type="Proteomes" id="UP000729402">
    <property type="component" value="Unassembled WGS sequence"/>
</dbReference>
<gene>
    <name evidence="1" type="ORF">GUJ93_ZPchr0010g11303</name>
</gene>
<reference evidence="1" key="1">
    <citation type="journal article" date="2021" name="bioRxiv">
        <title>Whole Genome Assembly and Annotation of Northern Wild Rice, Zizania palustris L., Supports a Whole Genome Duplication in the Zizania Genus.</title>
        <authorList>
            <person name="Haas M."/>
            <person name="Kono T."/>
            <person name="Macchietto M."/>
            <person name="Millas R."/>
            <person name="McGilp L."/>
            <person name="Shao M."/>
            <person name="Duquette J."/>
            <person name="Hirsch C.N."/>
            <person name="Kimball J."/>
        </authorList>
    </citation>
    <scope>NUCLEOTIDE SEQUENCE</scope>
    <source>
        <tissue evidence="1">Fresh leaf tissue</tissue>
    </source>
</reference>
<dbReference type="AlphaFoldDB" id="A0A8J5WDL0"/>
<comment type="caution">
    <text evidence="1">The sequence shown here is derived from an EMBL/GenBank/DDBJ whole genome shotgun (WGS) entry which is preliminary data.</text>
</comment>
<accession>A0A8J5WDL0</accession>
<reference evidence="1" key="2">
    <citation type="submission" date="2021-02" db="EMBL/GenBank/DDBJ databases">
        <authorList>
            <person name="Kimball J.A."/>
            <person name="Haas M.W."/>
            <person name="Macchietto M."/>
            <person name="Kono T."/>
            <person name="Duquette J."/>
            <person name="Shao M."/>
        </authorList>
    </citation>
    <scope>NUCLEOTIDE SEQUENCE</scope>
    <source>
        <tissue evidence="1">Fresh leaf tissue</tissue>
    </source>
</reference>
<evidence type="ECO:0000313" key="2">
    <source>
        <dbReference type="Proteomes" id="UP000729402"/>
    </source>
</evidence>
<evidence type="ECO:0000313" key="1">
    <source>
        <dbReference type="EMBL" id="KAG8086508.1"/>
    </source>
</evidence>
<name>A0A8J5WDL0_ZIZPA</name>